<dbReference type="Gene3D" id="1.10.8.500">
    <property type="entry name" value="HAMP domain in histidine kinase"/>
    <property type="match status" value="1"/>
</dbReference>
<dbReference type="Pfam" id="PF02518">
    <property type="entry name" value="HATPase_c"/>
    <property type="match status" value="1"/>
</dbReference>
<dbReference type="Pfam" id="PF00672">
    <property type="entry name" value="HAMP"/>
    <property type="match status" value="1"/>
</dbReference>
<dbReference type="PROSITE" id="PS50109">
    <property type="entry name" value="HIS_KIN"/>
    <property type="match status" value="1"/>
</dbReference>
<protein>
    <recommendedName>
        <fullName evidence="14">Sensor protein</fullName>
        <ecNumber evidence="14">2.7.13.3</ecNumber>
    </recommendedName>
</protein>
<keyword evidence="7 17" id="KW-0812">Transmembrane</keyword>
<feature type="region of interest" description="Disordered" evidence="16">
    <location>
        <begin position="618"/>
        <end position="642"/>
    </location>
</feature>
<feature type="domain" description="HAMP" evidence="19">
    <location>
        <begin position="199"/>
        <end position="251"/>
    </location>
</feature>
<dbReference type="EC" id="2.7.13.3" evidence="14"/>
<evidence type="ECO:0000256" key="4">
    <source>
        <dbReference type="ARBA" id="ARBA00022519"/>
    </source>
</evidence>
<dbReference type="InterPro" id="IPR003594">
    <property type="entry name" value="HATPase_dom"/>
</dbReference>
<dbReference type="AlphaFoldDB" id="N6Z217"/>
<dbReference type="CDD" id="cd16917">
    <property type="entry name" value="HATPase_UhpB-NarQ-NarX-like"/>
    <property type="match status" value="1"/>
</dbReference>
<dbReference type="InterPro" id="IPR050482">
    <property type="entry name" value="Sensor_HK_TwoCompSys"/>
</dbReference>
<evidence type="ECO:0000256" key="10">
    <source>
        <dbReference type="ARBA" id="ARBA00022840"/>
    </source>
</evidence>
<accession>N6Z217</accession>
<keyword evidence="12 14" id="KW-0902">Two-component regulatory system</keyword>
<evidence type="ECO:0000256" key="15">
    <source>
        <dbReference type="SAM" id="Coils"/>
    </source>
</evidence>
<dbReference type="Proteomes" id="UP000013232">
    <property type="component" value="Unassembled WGS sequence"/>
</dbReference>
<keyword evidence="21" id="KW-1185">Reference proteome</keyword>
<dbReference type="SMART" id="SM00387">
    <property type="entry name" value="HATPase_c"/>
    <property type="match status" value="1"/>
</dbReference>
<dbReference type="OrthoDB" id="9811306at2"/>
<dbReference type="RefSeq" id="WP_004337168.1">
    <property type="nucleotide sequence ID" value="NZ_AMXE01000026.1"/>
</dbReference>
<keyword evidence="5" id="KW-0597">Phosphoprotein</keyword>
<dbReference type="GO" id="GO:0005524">
    <property type="term" value="F:ATP binding"/>
    <property type="evidence" value="ECO:0007669"/>
    <property type="project" value="UniProtKB-UniRule"/>
</dbReference>
<dbReference type="Pfam" id="PF07730">
    <property type="entry name" value="HisKA_3"/>
    <property type="match status" value="1"/>
</dbReference>
<dbReference type="InterPro" id="IPR016380">
    <property type="entry name" value="Sig_transdc_His_kin_NarX/NarQ"/>
</dbReference>
<evidence type="ECO:0000256" key="7">
    <source>
        <dbReference type="ARBA" id="ARBA00022692"/>
    </source>
</evidence>
<dbReference type="Gene3D" id="1.20.120.960">
    <property type="entry name" value="Histidine kinase NarX, sensor domain"/>
    <property type="match status" value="1"/>
</dbReference>
<keyword evidence="11 17" id="KW-1133">Transmembrane helix</keyword>
<evidence type="ECO:0000313" key="20">
    <source>
        <dbReference type="EMBL" id="ENO88398.1"/>
    </source>
</evidence>
<dbReference type="InterPro" id="IPR029095">
    <property type="entry name" value="NarX-like_N"/>
</dbReference>
<evidence type="ECO:0000256" key="12">
    <source>
        <dbReference type="ARBA" id="ARBA00023012"/>
    </source>
</evidence>
<feature type="domain" description="Histidine kinase" evidence="18">
    <location>
        <begin position="423"/>
        <end position="620"/>
    </location>
</feature>
<dbReference type="SMART" id="SM00304">
    <property type="entry name" value="HAMP"/>
    <property type="match status" value="1"/>
</dbReference>
<evidence type="ECO:0000256" key="6">
    <source>
        <dbReference type="ARBA" id="ARBA00022679"/>
    </source>
</evidence>
<keyword evidence="15" id="KW-0175">Coiled coil</keyword>
<evidence type="ECO:0000256" key="17">
    <source>
        <dbReference type="SAM" id="Phobius"/>
    </source>
</evidence>
<dbReference type="GO" id="GO:0005886">
    <property type="term" value="C:plasma membrane"/>
    <property type="evidence" value="ECO:0007669"/>
    <property type="project" value="UniProtKB-SubCell"/>
</dbReference>
<evidence type="ECO:0000259" key="18">
    <source>
        <dbReference type="PROSITE" id="PS50109"/>
    </source>
</evidence>
<dbReference type="Pfam" id="PF13675">
    <property type="entry name" value="PilJ"/>
    <property type="match status" value="1"/>
</dbReference>
<dbReference type="SUPFAM" id="SSF158472">
    <property type="entry name" value="HAMP domain-like"/>
    <property type="match status" value="1"/>
</dbReference>
<sequence>MKFAMPRLFVRHSILLLVAFAMLALALISLAGMSVSVMVAESVQGSASAINHAGALRRLTHRAAGLVVAGAPSGATSLRRVEAAIADFERLLSHAELLRIVQREPSGLFAATYRGVESSWRLNVKPNLKAVAQLGPATSVDQIEALLSNVDRFVDQLNTLVFVLEQDTEARIEDLRQILAGAIVATLVVIAAALVVLRASLLKPLGGLLAATRAIARGDYSARVAHVGHDELGRVGATFNLMAGEISRQYQTLEQRVAEKTAELQRSNRALELLYHAIGRLYQAPTEPAVYEATLRDIDHVAGLHGSFACIEPRQGGAATVIASTIGPCVDRTANGDEACSACRAVSATASVDVGEHKLLRFPLRDREHHYGMLRLALPAGGGLEDWQRQLVEALSRHIGMALGAARRGEQERLLALQEERSVIARELHDSLAQALSYMKIQMSLLQRALADPARLAEADTILADLRSGVNDAYRQLRELLVSFRLELSGDLGSLLRAAVAEYGERAGVDIALDISLAGCSLTPNQEVHVLQIVREALSNMMRHALARHARVSLACDGMGQVTAAIEDDGVGIDDGPIDGRDHHGLSIMRERARSLGGVIEIGRRREGGTRVSVSFQSFSTLPPFPQPVAPADARPQEEGDR</sequence>
<evidence type="ECO:0000313" key="21">
    <source>
        <dbReference type="Proteomes" id="UP000013232"/>
    </source>
</evidence>
<comment type="subcellular location">
    <subcellularLocation>
        <location evidence="2">Cell inner membrane</location>
        <topology evidence="2">Multi-pass membrane protein</topology>
    </subcellularLocation>
</comment>
<keyword evidence="4 14" id="KW-0997">Cell inner membrane</keyword>
<dbReference type="STRING" id="1123367.GCA_000621305_02549"/>
<reference evidence="20 21" key="1">
    <citation type="submission" date="2012-09" db="EMBL/GenBank/DDBJ databases">
        <title>Draft Genome Sequences of 6 Strains from Genus Thauera.</title>
        <authorList>
            <person name="Liu B."/>
            <person name="Shapleigh J.P."/>
            <person name="Frostegard A.H."/>
        </authorList>
    </citation>
    <scope>NUCLEOTIDE SEQUENCE [LARGE SCALE GENOMIC DNA]</scope>
    <source>
        <strain evidence="21">47Lol / DSM 12138</strain>
    </source>
</reference>
<gene>
    <name evidence="20" type="ORF">C666_08835</name>
</gene>
<evidence type="ECO:0000256" key="11">
    <source>
        <dbReference type="ARBA" id="ARBA00022989"/>
    </source>
</evidence>
<keyword evidence="6 14" id="KW-0808">Transferase</keyword>
<dbReference type="InterPro" id="IPR011712">
    <property type="entry name" value="Sig_transdc_His_kin_sub3_dim/P"/>
</dbReference>
<dbReference type="PANTHER" id="PTHR24421:SF10">
    <property type="entry name" value="NITRATE_NITRITE SENSOR PROTEIN NARQ"/>
    <property type="match status" value="1"/>
</dbReference>
<dbReference type="PROSITE" id="PS50885">
    <property type="entry name" value="HAMP"/>
    <property type="match status" value="1"/>
</dbReference>
<evidence type="ECO:0000256" key="2">
    <source>
        <dbReference type="ARBA" id="ARBA00004429"/>
    </source>
</evidence>
<evidence type="ECO:0000256" key="1">
    <source>
        <dbReference type="ARBA" id="ARBA00000085"/>
    </source>
</evidence>
<dbReference type="GO" id="GO:0046983">
    <property type="term" value="F:protein dimerization activity"/>
    <property type="evidence" value="ECO:0007669"/>
    <property type="project" value="UniProtKB-UniRule"/>
</dbReference>
<evidence type="ECO:0000256" key="13">
    <source>
        <dbReference type="ARBA" id="ARBA00023136"/>
    </source>
</evidence>
<keyword evidence="9 14" id="KW-0418">Kinase</keyword>
<evidence type="ECO:0000256" key="14">
    <source>
        <dbReference type="PIRNR" id="PIRNR003167"/>
    </source>
</evidence>
<comment type="catalytic activity">
    <reaction evidence="1 14">
        <text>ATP + protein L-histidine = ADP + protein N-phospho-L-histidine.</text>
        <dbReference type="EC" id="2.7.13.3"/>
    </reaction>
</comment>
<feature type="transmembrane region" description="Helical" evidence="17">
    <location>
        <begin position="178"/>
        <end position="197"/>
    </location>
</feature>
<organism evidence="20 21">
    <name type="scientific">Thauera linaloolentis (strain DSM 12138 / JCM 21573 / CCUG 41526 / CIP 105981 / IAM 15112 / NBRC 102519 / 47Lol)</name>
    <dbReference type="NCBI Taxonomy" id="1123367"/>
    <lineage>
        <taxon>Bacteria</taxon>
        <taxon>Pseudomonadati</taxon>
        <taxon>Pseudomonadota</taxon>
        <taxon>Betaproteobacteria</taxon>
        <taxon>Rhodocyclales</taxon>
        <taxon>Zoogloeaceae</taxon>
        <taxon>Thauera</taxon>
    </lineage>
</organism>
<dbReference type="eggNOG" id="COG3850">
    <property type="taxonomic scope" value="Bacteria"/>
</dbReference>
<evidence type="ECO:0000256" key="9">
    <source>
        <dbReference type="ARBA" id="ARBA00022777"/>
    </source>
</evidence>
<dbReference type="PIRSF" id="PIRSF003167">
    <property type="entry name" value="STHK_NarX/NarQ"/>
    <property type="match status" value="1"/>
</dbReference>
<dbReference type="InterPro" id="IPR042295">
    <property type="entry name" value="NarX-like_N_sf"/>
</dbReference>
<dbReference type="InterPro" id="IPR003660">
    <property type="entry name" value="HAMP_dom"/>
</dbReference>
<keyword evidence="3 14" id="KW-1003">Cell membrane</keyword>
<dbReference type="InterPro" id="IPR005467">
    <property type="entry name" value="His_kinase_dom"/>
</dbReference>
<dbReference type="PANTHER" id="PTHR24421">
    <property type="entry name" value="NITRATE/NITRITE SENSOR PROTEIN NARX-RELATED"/>
    <property type="match status" value="1"/>
</dbReference>
<evidence type="ECO:0000256" key="5">
    <source>
        <dbReference type="ARBA" id="ARBA00022553"/>
    </source>
</evidence>
<dbReference type="InterPro" id="IPR036890">
    <property type="entry name" value="HATPase_C_sf"/>
</dbReference>
<evidence type="ECO:0000256" key="8">
    <source>
        <dbReference type="ARBA" id="ARBA00022741"/>
    </source>
</evidence>
<dbReference type="CDD" id="cd06225">
    <property type="entry name" value="HAMP"/>
    <property type="match status" value="1"/>
</dbReference>
<dbReference type="SUPFAM" id="SSF55874">
    <property type="entry name" value="ATPase domain of HSP90 chaperone/DNA topoisomerase II/histidine kinase"/>
    <property type="match status" value="1"/>
</dbReference>
<feature type="coiled-coil region" evidence="15">
    <location>
        <begin position="243"/>
        <end position="270"/>
    </location>
</feature>
<dbReference type="Gene3D" id="1.20.5.1930">
    <property type="match status" value="1"/>
</dbReference>
<dbReference type="EMBL" id="AMXE01000026">
    <property type="protein sequence ID" value="ENO88398.1"/>
    <property type="molecule type" value="Genomic_DNA"/>
</dbReference>
<evidence type="ECO:0000256" key="3">
    <source>
        <dbReference type="ARBA" id="ARBA00022475"/>
    </source>
</evidence>
<evidence type="ECO:0000256" key="16">
    <source>
        <dbReference type="SAM" id="MobiDB-lite"/>
    </source>
</evidence>
<keyword evidence="13 14" id="KW-0472">Membrane</keyword>
<comment type="caution">
    <text evidence="20">The sequence shown here is derived from an EMBL/GenBank/DDBJ whole genome shotgun (WGS) entry which is preliminary data.</text>
</comment>
<keyword evidence="10 14" id="KW-0067">ATP-binding</keyword>
<keyword evidence="8 14" id="KW-0547">Nucleotide-binding</keyword>
<proteinExistence type="predicted"/>
<dbReference type="GO" id="GO:0000155">
    <property type="term" value="F:phosphorelay sensor kinase activity"/>
    <property type="evidence" value="ECO:0007669"/>
    <property type="project" value="UniProtKB-UniRule"/>
</dbReference>
<dbReference type="Gene3D" id="3.30.565.10">
    <property type="entry name" value="Histidine kinase-like ATPase, C-terminal domain"/>
    <property type="match status" value="1"/>
</dbReference>
<dbReference type="CDD" id="cd19408">
    <property type="entry name" value="NarX_NarQ_sensor"/>
    <property type="match status" value="1"/>
</dbReference>
<name>N6Z217_THAL4</name>
<evidence type="ECO:0000259" key="19">
    <source>
        <dbReference type="PROSITE" id="PS50885"/>
    </source>
</evidence>